<feature type="domain" description="Response regulatory" evidence="8">
    <location>
        <begin position="9"/>
        <end position="123"/>
    </location>
</feature>
<dbReference type="InterPro" id="IPR001867">
    <property type="entry name" value="OmpR/PhoB-type_DNA-bd"/>
</dbReference>
<evidence type="ECO:0000256" key="7">
    <source>
        <dbReference type="PROSITE-ProRule" id="PRU01091"/>
    </source>
</evidence>
<comment type="caution">
    <text evidence="6">Lacks conserved residue(s) required for the propagation of feature annotation.</text>
</comment>
<evidence type="ECO:0000259" key="9">
    <source>
        <dbReference type="PROSITE" id="PS51755"/>
    </source>
</evidence>
<dbReference type="Proteomes" id="UP001501288">
    <property type="component" value="Unassembled WGS sequence"/>
</dbReference>
<dbReference type="InterPro" id="IPR011006">
    <property type="entry name" value="CheY-like_superfamily"/>
</dbReference>
<gene>
    <name evidence="10" type="ORF">GCM10009762_00680</name>
</gene>
<dbReference type="PANTHER" id="PTHR48111">
    <property type="entry name" value="REGULATOR OF RPOS"/>
    <property type="match status" value="1"/>
</dbReference>
<evidence type="ECO:0000256" key="4">
    <source>
        <dbReference type="ARBA" id="ARBA00023125"/>
    </source>
</evidence>
<dbReference type="PROSITE" id="PS51755">
    <property type="entry name" value="OMPR_PHOB"/>
    <property type="match status" value="1"/>
</dbReference>
<accession>A0ABN2B1D5</accession>
<keyword evidence="5" id="KW-0804">Transcription</keyword>
<evidence type="ECO:0000259" key="8">
    <source>
        <dbReference type="PROSITE" id="PS50110"/>
    </source>
</evidence>
<dbReference type="SUPFAM" id="SSF52172">
    <property type="entry name" value="CheY-like"/>
    <property type="match status" value="1"/>
</dbReference>
<keyword evidence="11" id="KW-1185">Reference proteome</keyword>
<organism evidence="10 11">
    <name type="scientific">Dermacoccus barathri</name>
    <dbReference type="NCBI Taxonomy" id="322601"/>
    <lineage>
        <taxon>Bacteria</taxon>
        <taxon>Bacillati</taxon>
        <taxon>Actinomycetota</taxon>
        <taxon>Actinomycetes</taxon>
        <taxon>Micrococcales</taxon>
        <taxon>Dermacoccaceae</taxon>
        <taxon>Dermacoccus</taxon>
    </lineage>
</organism>
<dbReference type="InterPro" id="IPR036388">
    <property type="entry name" value="WH-like_DNA-bd_sf"/>
</dbReference>
<dbReference type="EMBL" id="BAAANV010000002">
    <property type="protein sequence ID" value="GAA1530031.1"/>
    <property type="molecule type" value="Genomic_DNA"/>
</dbReference>
<evidence type="ECO:0000256" key="6">
    <source>
        <dbReference type="PROSITE-ProRule" id="PRU00169"/>
    </source>
</evidence>
<dbReference type="SMART" id="SM00448">
    <property type="entry name" value="REC"/>
    <property type="match status" value="1"/>
</dbReference>
<dbReference type="Pfam" id="PF00486">
    <property type="entry name" value="Trans_reg_C"/>
    <property type="match status" value="1"/>
</dbReference>
<sequence>MLPTFCGMKALIVDEGGRVAERLHPALEQEGYVVESAHARGEALWLAGESDVDVVVVCSSRPGVHDVPTIAALREEGESAPILVMARRGSSNETVAALDSGADDVVVSPVPFAEVAARLRALTRRPPTLLPDDLTLGDLRLDRAARCAVREDKGEPVTIALSAREFALLELLMRHPGQVISRARIADHVWGAGHEAGSNVVDQVVSHLRAKLDRPFGRRDIVTVRGAGYRMTNGAHPASGMSAAS</sequence>
<evidence type="ECO:0000256" key="1">
    <source>
        <dbReference type="ARBA" id="ARBA00022553"/>
    </source>
</evidence>
<evidence type="ECO:0000256" key="2">
    <source>
        <dbReference type="ARBA" id="ARBA00023012"/>
    </source>
</evidence>
<feature type="DNA-binding region" description="OmpR/PhoB-type" evidence="7">
    <location>
        <begin position="131"/>
        <end position="233"/>
    </location>
</feature>
<dbReference type="Gene3D" id="3.40.50.2300">
    <property type="match status" value="1"/>
</dbReference>
<feature type="domain" description="OmpR/PhoB-type" evidence="9">
    <location>
        <begin position="131"/>
        <end position="233"/>
    </location>
</feature>
<evidence type="ECO:0000313" key="10">
    <source>
        <dbReference type="EMBL" id="GAA1530031.1"/>
    </source>
</evidence>
<dbReference type="CDD" id="cd00383">
    <property type="entry name" value="trans_reg_C"/>
    <property type="match status" value="1"/>
</dbReference>
<dbReference type="SUPFAM" id="SSF46894">
    <property type="entry name" value="C-terminal effector domain of the bipartite response regulators"/>
    <property type="match status" value="1"/>
</dbReference>
<keyword evidence="4 7" id="KW-0238">DNA-binding</keyword>
<evidence type="ECO:0000256" key="5">
    <source>
        <dbReference type="ARBA" id="ARBA00023163"/>
    </source>
</evidence>
<protein>
    <submittedName>
        <fullName evidence="10">Response regulator transcription factor</fullName>
    </submittedName>
</protein>
<dbReference type="SMART" id="SM00862">
    <property type="entry name" value="Trans_reg_C"/>
    <property type="match status" value="1"/>
</dbReference>
<dbReference type="Pfam" id="PF00072">
    <property type="entry name" value="Response_reg"/>
    <property type="match status" value="1"/>
</dbReference>
<reference evidence="10 11" key="1">
    <citation type="journal article" date="2019" name="Int. J. Syst. Evol. Microbiol.">
        <title>The Global Catalogue of Microorganisms (GCM) 10K type strain sequencing project: providing services to taxonomists for standard genome sequencing and annotation.</title>
        <authorList>
            <consortium name="The Broad Institute Genomics Platform"/>
            <consortium name="The Broad Institute Genome Sequencing Center for Infectious Disease"/>
            <person name="Wu L."/>
            <person name="Ma J."/>
        </authorList>
    </citation>
    <scope>NUCLEOTIDE SEQUENCE [LARGE SCALE GENOMIC DNA]</scope>
    <source>
        <strain evidence="10 11">JCM 14588</strain>
    </source>
</reference>
<proteinExistence type="predicted"/>
<keyword evidence="1" id="KW-0597">Phosphoprotein</keyword>
<dbReference type="PROSITE" id="PS50110">
    <property type="entry name" value="RESPONSE_REGULATORY"/>
    <property type="match status" value="1"/>
</dbReference>
<dbReference type="InterPro" id="IPR039420">
    <property type="entry name" value="WalR-like"/>
</dbReference>
<dbReference type="PANTHER" id="PTHR48111:SF1">
    <property type="entry name" value="TWO-COMPONENT RESPONSE REGULATOR ORR33"/>
    <property type="match status" value="1"/>
</dbReference>
<dbReference type="InterPro" id="IPR001789">
    <property type="entry name" value="Sig_transdc_resp-reg_receiver"/>
</dbReference>
<comment type="caution">
    <text evidence="10">The sequence shown here is derived from an EMBL/GenBank/DDBJ whole genome shotgun (WGS) entry which is preliminary data.</text>
</comment>
<keyword evidence="2" id="KW-0902">Two-component regulatory system</keyword>
<evidence type="ECO:0000313" key="11">
    <source>
        <dbReference type="Proteomes" id="UP001501288"/>
    </source>
</evidence>
<keyword evidence="3" id="KW-0805">Transcription regulation</keyword>
<name>A0ABN2B1D5_9MICO</name>
<dbReference type="InterPro" id="IPR016032">
    <property type="entry name" value="Sig_transdc_resp-reg_C-effctor"/>
</dbReference>
<dbReference type="Gene3D" id="1.10.10.10">
    <property type="entry name" value="Winged helix-like DNA-binding domain superfamily/Winged helix DNA-binding domain"/>
    <property type="match status" value="1"/>
</dbReference>
<evidence type="ECO:0000256" key="3">
    <source>
        <dbReference type="ARBA" id="ARBA00023015"/>
    </source>
</evidence>